<name>A0A452XVQ2_AEGTS</name>
<dbReference type="Gramene" id="AET1Gv20184900.1">
    <property type="protein sequence ID" value="AET1Gv20184900.1"/>
    <property type="gene ID" value="AET1Gv20184900"/>
</dbReference>
<dbReference type="InterPro" id="IPR045005">
    <property type="entry name" value="BPM1-6"/>
</dbReference>
<dbReference type="SMART" id="SM00225">
    <property type="entry name" value="BTB"/>
    <property type="match status" value="1"/>
</dbReference>
<dbReference type="STRING" id="200361.A0A452XVQ2"/>
<dbReference type="PANTHER" id="PTHR26379">
    <property type="entry name" value="BTB/POZ AND MATH DOMAIN-CONTAINING PROTEIN 1"/>
    <property type="match status" value="1"/>
</dbReference>
<reference evidence="6" key="1">
    <citation type="journal article" date="2014" name="Science">
        <title>Ancient hybridizations among the ancestral genomes of bread wheat.</title>
        <authorList>
            <consortium name="International Wheat Genome Sequencing Consortium,"/>
            <person name="Marcussen T."/>
            <person name="Sandve S.R."/>
            <person name="Heier L."/>
            <person name="Spannagl M."/>
            <person name="Pfeifer M."/>
            <person name="Jakobsen K.S."/>
            <person name="Wulff B.B."/>
            <person name="Steuernagel B."/>
            <person name="Mayer K.F."/>
            <person name="Olsen O.A."/>
        </authorList>
    </citation>
    <scope>NUCLEOTIDE SEQUENCE [LARGE SCALE GENOMIC DNA]</scope>
    <source>
        <strain evidence="6">cv. AL8/78</strain>
    </source>
</reference>
<evidence type="ECO:0008006" key="7">
    <source>
        <dbReference type="Google" id="ProtNLM"/>
    </source>
</evidence>
<comment type="pathway">
    <text evidence="1">Protein modification; protein ubiquitination.</text>
</comment>
<dbReference type="Gene3D" id="3.30.710.10">
    <property type="entry name" value="Potassium Channel Kv1.1, Chain A"/>
    <property type="match status" value="1"/>
</dbReference>
<evidence type="ECO:0000259" key="4">
    <source>
        <dbReference type="PROSITE" id="PS50144"/>
    </source>
</evidence>
<dbReference type="AlphaFoldDB" id="A0A452XVQ2"/>
<dbReference type="Proteomes" id="UP000015105">
    <property type="component" value="Chromosome 1D"/>
</dbReference>
<dbReference type="InterPro" id="IPR000210">
    <property type="entry name" value="BTB/POZ_dom"/>
</dbReference>
<evidence type="ECO:0000313" key="5">
    <source>
        <dbReference type="EnsemblPlants" id="AET1Gv20184900.1"/>
    </source>
</evidence>
<dbReference type="CDD" id="cd00121">
    <property type="entry name" value="MATH"/>
    <property type="match status" value="1"/>
</dbReference>
<dbReference type="PANTHER" id="PTHR26379:SF464">
    <property type="entry name" value="BTB DOMAIN-CONTAINING PROTEIN"/>
    <property type="match status" value="1"/>
</dbReference>
<proteinExistence type="predicted"/>
<evidence type="ECO:0000313" key="6">
    <source>
        <dbReference type="Proteomes" id="UP000015105"/>
    </source>
</evidence>
<feature type="region of interest" description="Disordered" evidence="2">
    <location>
        <begin position="141"/>
        <end position="165"/>
    </location>
</feature>
<protein>
    <recommendedName>
        <fullName evidence="7">MATH domain-containing protein</fullName>
    </recommendedName>
</protein>
<keyword evidence="6" id="KW-1185">Reference proteome</keyword>
<dbReference type="Gene3D" id="2.60.210.10">
    <property type="entry name" value="Apoptosis, Tumor Necrosis Factor Receptor Associated Protein 2, Chain A"/>
    <property type="match status" value="1"/>
</dbReference>
<dbReference type="Pfam" id="PF22486">
    <property type="entry name" value="MATH_2"/>
    <property type="match status" value="1"/>
</dbReference>
<dbReference type="GO" id="GO:0016567">
    <property type="term" value="P:protein ubiquitination"/>
    <property type="evidence" value="ECO:0007669"/>
    <property type="project" value="InterPro"/>
</dbReference>
<dbReference type="SUPFAM" id="SSF49599">
    <property type="entry name" value="TRAF domain-like"/>
    <property type="match status" value="1"/>
</dbReference>
<evidence type="ECO:0000256" key="1">
    <source>
        <dbReference type="ARBA" id="ARBA00004906"/>
    </source>
</evidence>
<dbReference type="InterPro" id="IPR008974">
    <property type="entry name" value="TRAF-like"/>
</dbReference>
<sequence length="284" mass="31914">GAKIESETFRVGGHDWRVRCYPNGEEGYEGFIGLYLEHASLERTGDATADFRMSILDHTGKPSWTEGNAQLLEEIDDESEGDAQTFSIGKRTRWGWSDFMKVEDLDDKEHLKDGCLIIVCDVTVLDMHTIKYRDGMASTTTMVPPSKLHREPTEVPSESKEGSDPYMEIEVGRGTIPANRSMLAARSPVFKEELMPTKIHVEGIDADVFKALLHFIYTNTLPQEMEQQETLAKMAKPLLVAADRYKLEKMKLVCEEVLCGQISMESVTATLAFAEQHCCSVLKE</sequence>
<dbReference type="InterPro" id="IPR002083">
    <property type="entry name" value="MATH/TRAF_dom"/>
</dbReference>
<dbReference type="InterPro" id="IPR011333">
    <property type="entry name" value="SKP1/BTB/POZ_sf"/>
</dbReference>
<dbReference type="Pfam" id="PF00651">
    <property type="entry name" value="BTB"/>
    <property type="match status" value="1"/>
</dbReference>
<evidence type="ECO:0000259" key="3">
    <source>
        <dbReference type="PROSITE" id="PS50097"/>
    </source>
</evidence>
<dbReference type="PROSITE" id="PS50097">
    <property type="entry name" value="BTB"/>
    <property type="match status" value="1"/>
</dbReference>
<feature type="domain" description="MATH" evidence="4">
    <location>
        <begin position="1"/>
        <end position="122"/>
    </location>
</feature>
<reference evidence="5" key="5">
    <citation type="journal article" date="2021" name="G3 (Bethesda)">
        <title>Aegilops tauschii genome assembly Aet v5.0 features greater sequence contiguity and improved annotation.</title>
        <authorList>
            <person name="Wang L."/>
            <person name="Zhu T."/>
            <person name="Rodriguez J.C."/>
            <person name="Deal K.R."/>
            <person name="Dubcovsky J."/>
            <person name="McGuire P.E."/>
            <person name="Lux T."/>
            <person name="Spannagl M."/>
            <person name="Mayer K.F.X."/>
            <person name="Baldrich P."/>
            <person name="Meyers B.C."/>
            <person name="Huo N."/>
            <person name="Gu Y.Q."/>
            <person name="Zhou H."/>
            <person name="Devos K.M."/>
            <person name="Bennetzen J.L."/>
            <person name="Unver T."/>
            <person name="Budak H."/>
            <person name="Gulick P.J."/>
            <person name="Galiba G."/>
            <person name="Kalapos B."/>
            <person name="Nelson D.R."/>
            <person name="Li P."/>
            <person name="You F.M."/>
            <person name="Luo M.C."/>
            <person name="Dvorak J."/>
        </authorList>
    </citation>
    <scope>NUCLEOTIDE SEQUENCE [LARGE SCALE GENOMIC DNA]</scope>
    <source>
        <strain evidence="5">cv. AL8/78</strain>
    </source>
</reference>
<reference evidence="6" key="2">
    <citation type="journal article" date="2017" name="Nat. Plants">
        <title>The Aegilops tauschii genome reveals multiple impacts of transposons.</title>
        <authorList>
            <person name="Zhao G."/>
            <person name="Zou C."/>
            <person name="Li K."/>
            <person name="Wang K."/>
            <person name="Li T."/>
            <person name="Gao L."/>
            <person name="Zhang X."/>
            <person name="Wang H."/>
            <person name="Yang Z."/>
            <person name="Liu X."/>
            <person name="Jiang W."/>
            <person name="Mao L."/>
            <person name="Kong X."/>
            <person name="Jiao Y."/>
            <person name="Jia J."/>
        </authorList>
    </citation>
    <scope>NUCLEOTIDE SEQUENCE [LARGE SCALE GENOMIC DNA]</scope>
    <source>
        <strain evidence="6">cv. AL8/78</strain>
    </source>
</reference>
<evidence type="ECO:0000256" key="2">
    <source>
        <dbReference type="SAM" id="MobiDB-lite"/>
    </source>
</evidence>
<accession>A0A452XVQ2</accession>
<feature type="domain" description="BTB" evidence="3">
    <location>
        <begin position="163"/>
        <end position="225"/>
    </location>
</feature>
<dbReference type="PROSITE" id="PS50144">
    <property type="entry name" value="MATH"/>
    <property type="match status" value="1"/>
</dbReference>
<organism evidence="5 6">
    <name type="scientific">Aegilops tauschii subsp. strangulata</name>
    <name type="common">Goatgrass</name>
    <dbReference type="NCBI Taxonomy" id="200361"/>
    <lineage>
        <taxon>Eukaryota</taxon>
        <taxon>Viridiplantae</taxon>
        <taxon>Streptophyta</taxon>
        <taxon>Embryophyta</taxon>
        <taxon>Tracheophyta</taxon>
        <taxon>Spermatophyta</taxon>
        <taxon>Magnoliopsida</taxon>
        <taxon>Liliopsida</taxon>
        <taxon>Poales</taxon>
        <taxon>Poaceae</taxon>
        <taxon>BOP clade</taxon>
        <taxon>Pooideae</taxon>
        <taxon>Triticodae</taxon>
        <taxon>Triticeae</taxon>
        <taxon>Triticinae</taxon>
        <taxon>Aegilops</taxon>
    </lineage>
</organism>
<feature type="compositionally biased region" description="Basic and acidic residues" evidence="2">
    <location>
        <begin position="148"/>
        <end position="163"/>
    </location>
</feature>
<dbReference type="EnsemblPlants" id="AET1Gv20184900.1">
    <property type="protein sequence ID" value="AET1Gv20184900.1"/>
    <property type="gene ID" value="AET1Gv20184900"/>
</dbReference>
<reference evidence="5" key="3">
    <citation type="journal article" date="2017" name="Nature">
        <title>Genome sequence of the progenitor of the wheat D genome Aegilops tauschii.</title>
        <authorList>
            <person name="Luo M.C."/>
            <person name="Gu Y.Q."/>
            <person name="Puiu D."/>
            <person name="Wang H."/>
            <person name="Twardziok S.O."/>
            <person name="Deal K.R."/>
            <person name="Huo N."/>
            <person name="Zhu T."/>
            <person name="Wang L."/>
            <person name="Wang Y."/>
            <person name="McGuire P.E."/>
            <person name="Liu S."/>
            <person name="Long H."/>
            <person name="Ramasamy R.K."/>
            <person name="Rodriguez J.C."/>
            <person name="Van S.L."/>
            <person name="Yuan L."/>
            <person name="Wang Z."/>
            <person name="Xia Z."/>
            <person name="Xiao L."/>
            <person name="Anderson O.D."/>
            <person name="Ouyang S."/>
            <person name="Liang Y."/>
            <person name="Zimin A.V."/>
            <person name="Pertea G."/>
            <person name="Qi P."/>
            <person name="Bennetzen J.L."/>
            <person name="Dai X."/>
            <person name="Dawson M.W."/>
            <person name="Muller H.G."/>
            <person name="Kugler K."/>
            <person name="Rivarola-Duarte L."/>
            <person name="Spannagl M."/>
            <person name="Mayer K.F.X."/>
            <person name="Lu F.H."/>
            <person name="Bevan M.W."/>
            <person name="Leroy P."/>
            <person name="Li P."/>
            <person name="You F.M."/>
            <person name="Sun Q."/>
            <person name="Liu Z."/>
            <person name="Lyons E."/>
            <person name="Wicker T."/>
            <person name="Salzberg S.L."/>
            <person name="Devos K.M."/>
            <person name="Dvorak J."/>
        </authorList>
    </citation>
    <scope>NUCLEOTIDE SEQUENCE [LARGE SCALE GENOMIC DNA]</scope>
    <source>
        <strain evidence="5">cv. AL8/78</strain>
    </source>
</reference>
<reference evidence="5" key="4">
    <citation type="submission" date="2019-03" db="UniProtKB">
        <authorList>
            <consortium name="EnsemblPlants"/>
        </authorList>
    </citation>
    <scope>IDENTIFICATION</scope>
</reference>
<dbReference type="SUPFAM" id="SSF54695">
    <property type="entry name" value="POZ domain"/>
    <property type="match status" value="1"/>
</dbReference>